<evidence type="ECO:0000256" key="8">
    <source>
        <dbReference type="ARBA" id="ARBA00030128"/>
    </source>
</evidence>
<dbReference type="KEGG" id="ebz:J7S26_04040"/>
<comment type="subcellular location">
    <subcellularLocation>
        <location evidence="9">Cytoplasm</location>
    </subcellularLocation>
</comment>
<evidence type="ECO:0000256" key="3">
    <source>
        <dbReference type="ARBA" id="ARBA00016296"/>
    </source>
</evidence>
<keyword evidence="13" id="KW-1185">Reference proteome</keyword>
<keyword evidence="9" id="KW-0963">Cytoplasm</keyword>
<dbReference type="InterPro" id="IPR008144">
    <property type="entry name" value="Guanylate_kin-like_dom"/>
</dbReference>
<dbReference type="Gene3D" id="3.30.63.10">
    <property type="entry name" value="Guanylate Kinase phosphate binding domain"/>
    <property type="match status" value="1"/>
</dbReference>
<dbReference type="Proteomes" id="UP000636394">
    <property type="component" value="Unassembled WGS sequence"/>
</dbReference>
<evidence type="ECO:0000313" key="12">
    <source>
        <dbReference type="EMBL" id="QTU85084.1"/>
    </source>
</evidence>
<dbReference type="FunFam" id="3.30.63.10:FF:000002">
    <property type="entry name" value="Guanylate kinase 1"/>
    <property type="match status" value="1"/>
</dbReference>
<dbReference type="EMBL" id="CP072829">
    <property type="protein sequence ID" value="QTU85084.1"/>
    <property type="molecule type" value="Genomic_DNA"/>
</dbReference>
<comment type="similarity">
    <text evidence="1 9">Belongs to the guanylate kinase family.</text>
</comment>
<dbReference type="GO" id="GO:0005524">
    <property type="term" value="F:ATP binding"/>
    <property type="evidence" value="ECO:0007669"/>
    <property type="project" value="UniProtKB-UniRule"/>
</dbReference>
<dbReference type="SUPFAM" id="SSF52540">
    <property type="entry name" value="P-loop containing nucleoside triphosphate hydrolases"/>
    <property type="match status" value="1"/>
</dbReference>
<evidence type="ECO:0000256" key="4">
    <source>
        <dbReference type="ARBA" id="ARBA00022679"/>
    </source>
</evidence>
<dbReference type="HAMAP" id="MF_00328">
    <property type="entry name" value="Guanylate_kinase"/>
    <property type="match status" value="1"/>
</dbReference>
<evidence type="ECO:0000256" key="6">
    <source>
        <dbReference type="ARBA" id="ARBA00022777"/>
    </source>
</evidence>
<evidence type="ECO:0000256" key="2">
    <source>
        <dbReference type="ARBA" id="ARBA00012961"/>
    </source>
</evidence>
<organism evidence="12 14">
    <name type="scientific">Xiamenia xianingshaonis</name>
    <dbReference type="NCBI Taxonomy" id="2682776"/>
    <lineage>
        <taxon>Bacteria</taxon>
        <taxon>Bacillati</taxon>
        <taxon>Actinomycetota</taxon>
        <taxon>Coriobacteriia</taxon>
        <taxon>Eggerthellales</taxon>
        <taxon>Eggerthellaceae</taxon>
        <taxon>Xiamenia</taxon>
    </lineage>
</organism>
<comment type="function">
    <text evidence="9">Essential for recycling GMP and indirectly, cGMP.</text>
</comment>
<dbReference type="PANTHER" id="PTHR23117">
    <property type="entry name" value="GUANYLATE KINASE-RELATED"/>
    <property type="match status" value="1"/>
</dbReference>
<gene>
    <name evidence="9 12" type="primary">gmk</name>
    <name evidence="11" type="ORF">GMI68_02820</name>
    <name evidence="12" type="ORF">J7S26_04040</name>
</gene>
<dbReference type="InterPro" id="IPR008145">
    <property type="entry name" value="GK/Ca_channel_bsu"/>
</dbReference>
<dbReference type="Pfam" id="PF00625">
    <property type="entry name" value="Guanylate_kin"/>
    <property type="match status" value="1"/>
</dbReference>
<proteinExistence type="inferred from homology"/>
<dbReference type="EMBL" id="WPCR01000003">
    <property type="protein sequence ID" value="NHM13715.1"/>
    <property type="molecule type" value="Genomic_DNA"/>
</dbReference>
<dbReference type="Proteomes" id="UP000671910">
    <property type="component" value="Chromosome"/>
</dbReference>
<dbReference type="Gene3D" id="3.40.50.300">
    <property type="entry name" value="P-loop containing nucleotide triphosphate hydrolases"/>
    <property type="match status" value="1"/>
</dbReference>
<dbReference type="NCBIfam" id="TIGR03263">
    <property type="entry name" value="guanyl_kin"/>
    <property type="match status" value="1"/>
</dbReference>
<sequence length="187" mass="20934">MRRGHLFVVSGPSGAGKGTLIGKLMYSVPDAWLSVSCTTRQPRDCEIPDVSYHFVTNEAFDATAAQDGFLEWARYSDHAYGTPRAEVEEKLSEGKQVVLEIDVQGARQVKEKRPDAHLVFIEPPSLEELRRRLEARGTEDEETIDKRMAAAVMEMAAKDEYEKIVMNDDVDEALATLVAYVNEQADK</sequence>
<feature type="binding site" evidence="9">
    <location>
        <begin position="11"/>
        <end position="18"/>
    </location>
    <ligand>
        <name>ATP</name>
        <dbReference type="ChEBI" id="CHEBI:30616"/>
    </ligand>
</feature>
<reference evidence="11 13" key="1">
    <citation type="submission" date="2019-11" db="EMBL/GenBank/DDBJ databases">
        <title>Eggerthellaceae novel genus isolated from the rectal contents of marmort.</title>
        <authorList>
            <person name="Zhang G."/>
        </authorList>
    </citation>
    <scope>NUCLEOTIDE SEQUENCE [LARGE SCALE GENOMIC DNA]</scope>
    <source>
        <strain evidence="13">zg-886</strain>
        <strain evidence="11">Zg-886</strain>
    </source>
</reference>
<evidence type="ECO:0000313" key="13">
    <source>
        <dbReference type="Proteomes" id="UP000636394"/>
    </source>
</evidence>
<comment type="catalytic activity">
    <reaction evidence="9">
        <text>GMP + ATP = GDP + ADP</text>
        <dbReference type="Rhea" id="RHEA:20780"/>
        <dbReference type="ChEBI" id="CHEBI:30616"/>
        <dbReference type="ChEBI" id="CHEBI:58115"/>
        <dbReference type="ChEBI" id="CHEBI:58189"/>
        <dbReference type="ChEBI" id="CHEBI:456216"/>
        <dbReference type="EC" id="2.7.4.8"/>
    </reaction>
</comment>
<dbReference type="CDD" id="cd00071">
    <property type="entry name" value="GMPK"/>
    <property type="match status" value="1"/>
</dbReference>
<accession>A0A9E6MSG5</accession>
<dbReference type="PANTHER" id="PTHR23117:SF13">
    <property type="entry name" value="GUANYLATE KINASE"/>
    <property type="match status" value="1"/>
</dbReference>
<dbReference type="GO" id="GO:0004385">
    <property type="term" value="F:GMP kinase activity"/>
    <property type="evidence" value="ECO:0007669"/>
    <property type="project" value="UniProtKB-UniRule"/>
</dbReference>
<evidence type="ECO:0000256" key="1">
    <source>
        <dbReference type="ARBA" id="ARBA00005790"/>
    </source>
</evidence>
<evidence type="ECO:0000259" key="10">
    <source>
        <dbReference type="PROSITE" id="PS50052"/>
    </source>
</evidence>
<dbReference type="InterPro" id="IPR027417">
    <property type="entry name" value="P-loop_NTPase"/>
</dbReference>
<evidence type="ECO:0000313" key="11">
    <source>
        <dbReference type="EMBL" id="NHM13715.1"/>
    </source>
</evidence>
<dbReference type="SMART" id="SM00072">
    <property type="entry name" value="GuKc"/>
    <property type="match status" value="1"/>
</dbReference>
<evidence type="ECO:0000256" key="5">
    <source>
        <dbReference type="ARBA" id="ARBA00022741"/>
    </source>
</evidence>
<keyword evidence="7 9" id="KW-0067">ATP-binding</keyword>
<protein>
    <recommendedName>
        <fullName evidence="3 9">Guanylate kinase</fullName>
        <ecNumber evidence="2 9">2.7.4.8</ecNumber>
    </recommendedName>
    <alternativeName>
        <fullName evidence="8 9">GMP kinase</fullName>
    </alternativeName>
</protein>
<feature type="domain" description="Guanylate kinase-like" evidence="10">
    <location>
        <begin position="4"/>
        <end position="182"/>
    </location>
</feature>
<dbReference type="GO" id="GO:0005829">
    <property type="term" value="C:cytosol"/>
    <property type="evidence" value="ECO:0007669"/>
    <property type="project" value="TreeGrafter"/>
</dbReference>
<evidence type="ECO:0000313" key="14">
    <source>
        <dbReference type="Proteomes" id="UP000671910"/>
    </source>
</evidence>
<dbReference type="EC" id="2.7.4.8" evidence="2 9"/>
<dbReference type="AlphaFoldDB" id="A0A9E6MSG5"/>
<keyword evidence="5 9" id="KW-0547">Nucleotide-binding</keyword>
<evidence type="ECO:0000256" key="9">
    <source>
        <dbReference type="HAMAP-Rule" id="MF_00328"/>
    </source>
</evidence>
<reference evidence="12" key="2">
    <citation type="submission" date="2021-04" db="EMBL/GenBank/DDBJ databases">
        <title>Novel species in family Eggerthellaceae.</title>
        <authorList>
            <person name="Zhang G."/>
        </authorList>
    </citation>
    <scope>NUCLEOTIDE SEQUENCE</scope>
    <source>
        <strain evidence="12">Zg-886</strain>
    </source>
</reference>
<dbReference type="RefSeq" id="WP_165057724.1">
    <property type="nucleotide sequence ID" value="NZ_CP072829.1"/>
</dbReference>
<keyword evidence="6 9" id="KW-0418">Kinase</keyword>
<dbReference type="InterPro" id="IPR017665">
    <property type="entry name" value="Guanylate_kinase"/>
</dbReference>
<dbReference type="PROSITE" id="PS50052">
    <property type="entry name" value="GUANYLATE_KINASE_2"/>
    <property type="match status" value="1"/>
</dbReference>
<evidence type="ECO:0000256" key="7">
    <source>
        <dbReference type="ARBA" id="ARBA00022840"/>
    </source>
</evidence>
<keyword evidence="4 9" id="KW-0808">Transferase</keyword>
<name>A0A9E6MSG5_9ACTN</name>